<dbReference type="PANTHER" id="PTHR13593:SF140">
    <property type="entry name" value="PLC-LIKE PHOSPHODIESTERASE"/>
    <property type="match status" value="1"/>
</dbReference>
<dbReference type="AlphaFoldDB" id="X0T3Z6"/>
<dbReference type="GO" id="GO:0008081">
    <property type="term" value="F:phosphoric diester hydrolase activity"/>
    <property type="evidence" value="ECO:0007669"/>
    <property type="project" value="InterPro"/>
</dbReference>
<comment type="caution">
    <text evidence="1">The sequence shown here is derived from an EMBL/GenBank/DDBJ whole genome shotgun (WGS) entry which is preliminary data.</text>
</comment>
<proteinExistence type="predicted"/>
<gene>
    <name evidence="1" type="ORF">S01H1_07702</name>
</gene>
<evidence type="ECO:0000313" key="1">
    <source>
        <dbReference type="EMBL" id="GAF70785.1"/>
    </source>
</evidence>
<organism evidence="1">
    <name type="scientific">marine sediment metagenome</name>
    <dbReference type="NCBI Taxonomy" id="412755"/>
    <lineage>
        <taxon>unclassified sequences</taxon>
        <taxon>metagenomes</taxon>
        <taxon>ecological metagenomes</taxon>
    </lineage>
</organism>
<accession>X0T3Z6</accession>
<sequence length="190" mass="22161">MANDDLRWDIPYHQAFFKTSHNSFNMSIRKQLNHGVRGLEYDIHDNRIQEVKDFEVYHLPRHVDAAINVDGNPGDLLLSNWLTLLKDWSDEQNNENAPITLFIELKDCIVDANNEPSELYGIKRLNNVILDTLSPNYIYSHSDFRKNDNQWPTVRELKGRVIIVLTSYWGGYWASSEGGFDSRLQYLNNC</sequence>
<dbReference type="SUPFAM" id="SSF51695">
    <property type="entry name" value="PLC-like phosphodiesterases"/>
    <property type="match status" value="1"/>
</dbReference>
<dbReference type="InterPro" id="IPR017946">
    <property type="entry name" value="PLC-like_Pdiesterase_TIM-brl"/>
</dbReference>
<dbReference type="Gene3D" id="3.20.20.190">
    <property type="entry name" value="Phosphatidylinositol (PI) phosphodiesterase"/>
    <property type="match status" value="1"/>
</dbReference>
<feature type="non-terminal residue" evidence="1">
    <location>
        <position position="190"/>
    </location>
</feature>
<evidence type="ECO:0008006" key="2">
    <source>
        <dbReference type="Google" id="ProtNLM"/>
    </source>
</evidence>
<dbReference type="InterPro" id="IPR051057">
    <property type="entry name" value="PI-PLC_domain"/>
</dbReference>
<name>X0T3Z6_9ZZZZ</name>
<dbReference type="EMBL" id="BARS01003958">
    <property type="protein sequence ID" value="GAF70785.1"/>
    <property type="molecule type" value="Genomic_DNA"/>
</dbReference>
<reference evidence="1" key="1">
    <citation type="journal article" date="2014" name="Front. Microbiol.">
        <title>High frequency of phylogenetically diverse reductive dehalogenase-homologous genes in deep subseafloor sedimentary metagenomes.</title>
        <authorList>
            <person name="Kawai M."/>
            <person name="Futagami T."/>
            <person name="Toyoda A."/>
            <person name="Takaki Y."/>
            <person name="Nishi S."/>
            <person name="Hori S."/>
            <person name="Arai W."/>
            <person name="Tsubouchi T."/>
            <person name="Morono Y."/>
            <person name="Uchiyama I."/>
            <person name="Ito T."/>
            <person name="Fujiyama A."/>
            <person name="Inagaki F."/>
            <person name="Takami H."/>
        </authorList>
    </citation>
    <scope>NUCLEOTIDE SEQUENCE</scope>
    <source>
        <strain evidence="1">Expedition CK06-06</strain>
    </source>
</reference>
<dbReference type="GO" id="GO:0006629">
    <property type="term" value="P:lipid metabolic process"/>
    <property type="evidence" value="ECO:0007669"/>
    <property type="project" value="InterPro"/>
</dbReference>
<protein>
    <recommendedName>
        <fullName evidence="2">Phosphatidylinositol-specific phospholipase C X domain-containing protein</fullName>
    </recommendedName>
</protein>
<dbReference type="PANTHER" id="PTHR13593">
    <property type="match status" value="1"/>
</dbReference>